<name>A0AAJ0LZ89_9PEZI</name>
<dbReference type="GeneID" id="87888565"/>
<keyword evidence="2" id="KW-1185">Reference proteome</keyword>
<dbReference type="Proteomes" id="UP001273166">
    <property type="component" value="Unassembled WGS sequence"/>
</dbReference>
<proteinExistence type="predicted"/>
<dbReference type="EMBL" id="JAUDZG010000006">
    <property type="protein sequence ID" value="KAK3303197.1"/>
    <property type="molecule type" value="Genomic_DNA"/>
</dbReference>
<protein>
    <submittedName>
        <fullName evidence="1">Uncharacterized protein</fullName>
    </submittedName>
</protein>
<comment type="caution">
    <text evidence="1">The sequence shown here is derived from an EMBL/GenBank/DDBJ whole genome shotgun (WGS) entry which is preliminary data.</text>
</comment>
<dbReference type="RefSeq" id="XP_062718977.1">
    <property type="nucleotide sequence ID" value="XM_062869736.1"/>
</dbReference>
<accession>A0AAJ0LZ89</accession>
<organism evidence="1 2">
    <name type="scientific">Chaetomium strumarium</name>
    <dbReference type="NCBI Taxonomy" id="1170767"/>
    <lineage>
        <taxon>Eukaryota</taxon>
        <taxon>Fungi</taxon>
        <taxon>Dikarya</taxon>
        <taxon>Ascomycota</taxon>
        <taxon>Pezizomycotina</taxon>
        <taxon>Sordariomycetes</taxon>
        <taxon>Sordariomycetidae</taxon>
        <taxon>Sordariales</taxon>
        <taxon>Chaetomiaceae</taxon>
        <taxon>Chaetomium</taxon>
    </lineage>
</organism>
<reference evidence="1" key="1">
    <citation type="journal article" date="2023" name="Mol. Phylogenet. Evol.">
        <title>Genome-scale phylogeny and comparative genomics of the fungal order Sordariales.</title>
        <authorList>
            <person name="Hensen N."/>
            <person name="Bonometti L."/>
            <person name="Westerberg I."/>
            <person name="Brannstrom I.O."/>
            <person name="Guillou S."/>
            <person name="Cros-Aarteil S."/>
            <person name="Calhoun S."/>
            <person name="Haridas S."/>
            <person name="Kuo A."/>
            <person name="Mondo S."/>
            <person name="Pangilinan J."/>
            <person name="Riley R."/>
            <person name="LaButti K."/>
            <person name="Andreopoulos B."/>
            <person name="Lipzen A."/>
            <person name="Chen C."/>
            <person name="Yan M."/>
            <person name="Daum C."/>
            <person name="Ng V."/>
            <person name="Clum A."/>
            <person name="Steindorff A."/>
            <person name="Ohm R.A."/>
            <person name="Martin F."/>
            <person name="Silar P."/>
            <person name="Natvig D.O."/>
            <person name="Lalanne C."/>
            <person name="Gautier V."/>
            <person name="Ament-Velasquez S.L."/>
            <person name="Kruys A."/>
            <person name="Hutchinson M.I."/>
            <person name="Powell A.J."/>
            <person name="Barry K."/>
            <person name="Miller A.N."/>
            <person name="Grigoriev I.V."/>
            <person name="Debuchy R."/>
            <person name="Gladieux P."/>
            <person name="Hiltunen Thoren M."/>
            <person name="Johannesson H."/>
        </authorList>
    </citation>
    <scope>NUCLEOTIDE SEQUENCE</scope>
    <source>
        <strain evidence="1">CBS 333.67</strain>
    </source>
</reference>
<reference evidence="1" key="2">
    <citation type="submission" date="2023-06" db="EMBL/GenBank/DDBJ databases">
        <authorList>
            <consortium name="Lawrence Berkeley National Laboratory"/>
            <person name="Mondo S.J."/>
            <person name="Hensen N."/>
            <person name="Bonometti L."/>
            <person name="Westerberg I."/>
            <person name="Brannstrom I.O."/>
            <person name="Guillou S."/>
            <person name="Cros-Aarteil S."/>
            <person name="Calhoun S."/>
            <person name="Haridas S."/>
            <person name="Kuo A."/>
            <person name="Pangilinan J."/>
            <person name="Riley R."/>
            <person name="Labutti K."/>
            <person name="Andreopoulos B."/>
            <person name="Lipzen A."/>
            <person name="Chen C."/>
            <person name="Yanf M."/>
            <person name="Daum C."/>
            <person name="Ng V."/>
            <person name="Clum A."/>
            <person name="Steindorff A."/>
            <person name="Ohm R."/>
            <person name="Martin F."/>
            <person name="Silar P."/>
            <person name="Natvig D."/>
            <person name="Lalanne C."/>
            <person name="Gautier V."/>
            <person name="Ament-Velasquez S.L."/>
            <person name="Kruys A."/>
            <person name="Hutchinson M.I."/>
            <person name="Powell A.J."/>
            <person name="Barry K."/>
            <person name="Miller A.N."/>
            <person name="Grigoriev I.V."/>
            <person name="Debuchy R."/>
            <person name="Gladieux P."/>
            <person name="Thoren M.H."/>
            <person name="Johannesson H."/>
        </authorList>
    </citation>
    <scope>NUCLEOTIDE SEQUENCE</scope>
    <source>
        <strain evidence="1">CBS 333.67</strain>
    </source>
</reference>
<gene>
    <name evidence="1" type="ORF">B0T15DRAFT_539480</name>
</gene>
<dbReference type="AlphaFoldDB" id="A0AAJ0LZ89"/>
<evidence type="ECO:0000313" key="2">
    <source>
        <dbReference type="Proteomes" id="UP001273166"/>
    </source>
</evidence>
<sequence>MVDPFWLWVLGATGCQVALAWHINRPKRKLFCSAALPRSEGLVGRFTFPLPSPLGPAHHQTLPRLAKEAEEGVTGHYEDYALVMGPRIKRS</sequence>
<evidence type="ECO:0000313" key="1">
    <source>
        <dbReference type="EMBL" id="KAK3303197.1"/>
    </source>
</evidence>